<proteinExistence type="inferred from homology"/>
<dbReference type="HOGENOM" id="CLU_032683_4_0_1"/>
<dbReference type="InterPro" id="IPR036322">
    <property type="entry name" value="WD40_repeat_dom_sf"/>
</dbReference>
<name>G0NEA8_CAEBE</name>
<feature type="compositionally biased region" description="Polar residues" evidence="7">
    <location>
        <begin position="7"/>
        <end position="18"/>
    </location>
</feature>
<dbReference type="OrthoDB" id="7318948at2759"/>
<dbReference type="EMBL" id="GL379872">
    <property type="protein sequence ID" value="EGT58770.1"/>
    <property type="molecule type" value="Genomic_DNA"/>
</dbReference>
<dbReference type="Proteomes" id="UP000008068">
    <property type="component" value="Unassembled WGS sequence"/>
</dbReference>
<evidence type="ECO:0000256" key="1">
    <source>
        <dbReference type="ARBA" id="ARBA00008075"/>
    </source>
</evidence>
<dbReference type="InParanoid" id="G0NEA8"/>
<dbReference type="SUPFAM" id="SSF50978">
    <property type="entry name" value="WD40 repeat-like"/>
    <property type="match status" value="1"/>
</dbReference>
<dbReference type="PROSITE" id="PS50082">
    <property type="entry name" value="WD_REPEATS_2"/>
    <property type="match status" value="1"/>
</dbReference>
<evidence type="ECO:0000256" key="2">
    <source>
        <dbReference type="ARBA" id="ARBA00022574"/>
    </source>
</evidence>
<keyword evidence="9" id="KW-1185">Reference proteome</keyword>
<evidence type="ECO:0000256" key="5">
    <source>
        <dbReference type="ARBA" id="ARBA00023163"/>
    </source>
</evidence>
<dbReference type="Pfam" id="PF00400">
    <property type="entry name" value="WD40"/>
    <property type="match status" value="2"/>
</dbReference>
<evidence type="ECO:0000256" key="4">
    <source>
        <dbReference type="ARBA" id="ARBA00023015"/>
    </source>
</evidence>
<dbReference type="eggNOG" id="KOG1034">
    <property type="taxonomic scope" value="Eukaryota"/>
</dbReference>
<sequence>MDMLDTANEQNAGAASVNSKREEESTSMNAANIEKQSREEADNVGAGEENVLPEAPTKPFVGTFRMFEKHGTNLFGCAFNQFLDSSEEPIAAVVGGTRVHLYKFPPCGPYGDIVEFKDVNLEFKEAEDLYTVAWCQIGANEYRLVFGGESGRLYVMDDKTMKVTKNLVACGGAINDIRTCPTNSKLFAIASKDKSVRVFDVRADAYLLVFGGPYSHLDSVLSVDWTPDGTKIVSCGFDNYVYGWDLSTKEIQDHLAYCTKYLDENKPIERIRSTEDIRTRQSKSAFDPEGYTKQFHTPSNLTRHIHYDYVDCIRAITRGWGTYFITKGCGRESLLRCWRFGTYGDLTENPIPGEPLTCHVEICTKNCPRASAWFNKFAIDPKNEFIVAGGDWGDLYFHNFDANEEEPIYTVKSNSKKETTRQVAFSNDGKIILAVGDKGLMCRLDRAPEGSKIYRNFWQRL</sequence>
<dbReference type="InterPro" id="IPR015943">
    <property type="entry name" value="WD40/YVTN_repeat-like_dom_sf"/>
</dbReference>
<dbReference type="InterPro" id="IPR051243">
    <property type="entry name" value="PcG_WD-repeat"/>
</dbReference>
<organism evidence="9">
    <name type="scientific">Caenorhabditis brenneri</name>
    <name type="common">Nematode worm</name>
    <dbReference type="NCBI Taxonomy" id="135651"/>
    <lineage>
        <taxon>Eukaryota</taxon>
        <taxon>Metazoa</taxon>
        <taxon>Ecdysozoa</taxon>
        <taxon>Nematoda</taxon>
        <taxon>Chromadorea</taxon>
        <taxon>Rhabditida</taxon>
        <taxon>Rhabditina</taxon>
        <taxon>Rhabditomorpha</taxon>
        <taxon>Rhabditoidea</taxon>
        <taxon>Rhabditidae</taxon>
        <taxon>Peloderinae</taxon>
        <taxon>Caenorhabditis</taxon>
    </lineage>
</organism>
<evidence type="ECO:0000256" key="3">
    <source>
        <dbReference type="ARBA" id="ARBA00022737"/>
    </source>
</evidence>
<feature type="repeat" description="WD" evidence="6">
    <location>
        <begin position="213"/>
        <end position="254"/>
    </location>
</feature>
<dbReference type="InterPro" id="IPR019775">
    <property type="entry name" value="WD40_repeat_CS"/>
</dbReference>
<dbReference type="InterPro" id="IPR001680">
    <property type="entry name" value="WD40_rpt"/>
</dbReference>
<protein>
    <submittedName>
        <fullName evidence="8">Uncharacterized protein</fullName>
    </submittedName>
</protein>
<dbReference type="PANTHER" id="PTHR10253">
    <property type="entry name" value="POLYCOMB PROTEIN"/>
    <property type="match status" value="1"/>
</dbReference>
<reference evidence="9" key="1">
    <citation type="submission" date="2011-07" db="EMBL/GenBank/DDBJ databases">
        <authorList>
            <consortium name="Caenorhabditis brenneri Sequencing and Analysis Consortium"/>
            <person name="Wilson R.K."/>
        </authorList>
    </citation>
    <scope>NUCLEOTIDE SEQUENCE [LARGE SCALE GENOMIC DNA]</scope>
    <source>
        <strain evidence="9">PB2801</strain>
    </source>
</reference>
<accession>G0NEA8</accession>
<dbReference type="Gene3D" id="2.130.10.10">
    <property type="entry name" value="YVTN repeat-like/Quinoprotein amine dehydrogenase"/>
    <property type="match status" value="1"/>
</dbReference>
<evidence type="ECO:0000313" key="8">
    <source>
        <dbReference type="EMBL" id="EGT58770.1"/>
    </source>
</evidence>
<keyword evidence="2 6" id="KW-0853">WD repeat</keyword>
<dbReference type="AlphaFoldDB" id="G0NEA8"/>
<feature type="region of interest" description="Disordered" evidence="7">
    <location>
        <begin position="1"/>
        <end position="52"/>
    </location>
</feature>
<dbReference type="PROSITE" id="PS00678">
    <property type="entry name" value="WD_REPEATS_1"/>
    <property type="match status" value="1"/>
</dbReference>
<evidence type="ECO:0000256" key="6">
    <source>
        <dbReference type="PROSITE-ProRule" id="PRU00221"/>
    </source>
</evidence>
<dbReference type="SMART" id="SM00320">
    <property type="entry name" value="WD40"/>
    <property type="match status" value="3"/>
</dbReference>
<dbReference type="PROSITE" id="PS50294">
    <property type="entry name" value="WD_REPEATS_REGION"/>
    <property type="match status" value="1"/>
</dbReference>
<gene>
    <name evidence="8" type="ORF">CAEBREN_07926</name>
</gene>
<evidence type="ECO:0000256" key="7">
    <source>
        <dbReference type="SAM" id="MobiDB-lite"/>
    </source>
</evidence>
<keyword evidence="3" id="KW-0677">Repeat</keyword>
<dbReference type="STRING" id="135651.G0NEA8"/>
<dbReference type="OMA" id="LYTVAWC"/>
<keyword evidence="5" id="KW-0804">Transcription</keyword>
<comment type="similarity">
    <text evidence="1">Belongs to the WD repeat ESC family.</text>
</comment>
<evidence type="ECO:0000313" key="9">
    <source>
        <dbReference type="Proteomes" id="UP000008068"/>
    </source>
</evidence>
<keyword evidence="4" id="KW-0805">Transcription regulation</keyword>